<gene>
    <name evidence="7" type="primary">murD</name>
    <name evidence="10" type="ORF">A3A63_00140</name>
</gene>
<dbReference type="Proteomes" id="UP000176450">
    <property type="component" value="Unassembled WGS sequence"/>
</dbReference>
<dbReference type="PANTHER" id="PTHR43692">
    <property type="entry name" value="UDP-N-ACETYLMURAMOYLALANINE--D-GLUTAMATE LIGASE"/>
    <property type="match status" value="1"/>
</dbReference>
<dbReference type="Gene3D" id="3.90.190.20">
    <property type="entry name" value="Mur ligase, C-terminal domain"/>
    <property type="match status" value="1"/>
</dbReference>
<dbReference type="Gene3D" id="3.40.1190.10">
    <property type="entry name" value="Mur-like, catalytic domain"/>
    <property type="match status" value="1"/>
</dbReference>
<evidence type="ECO:0000256" key="3">
    <source>
        <dbReference type="ARBA" id="ARBA00022490"/>
    </source>
</evidence>
<dbReference type="GO" id="GO:0009252">
    <property type="term" value="P:peptidoglycan biosynthetic process"/>
    <property type="evidence" value="ECO:0007669"/>
    <property type="project" value="UniProtKB-UniRule"/>
</dbReference>
<keyword evidence="3 7" id="KW-0963">Cytoplasm</keyword>
<evidence type="ECO:0000256" key="7">
    <source>
        <dbReference type="HAMAP-Rule" id="MF_00639"/>
    </source>
</evidence>
<evidence type="ECO:0000259" key="8">
    <source>
        <dbReference type="Pfam" id="PF02875"/>
    </source>
</evidence>
<dbReference type="HAMAP" id="MF_00639">
    <property type="entry name" value="MurD"/>
    <property type="match status" value="1"/>
</dbReference>
<dbReference type="SUPFAM" id="SSF53623">
    <property type="entry name" value="MurD-like peptide ligases, catalytic domain"/>
    <property type="match status" value="1"/>
</dbReference>
<keyword evidence="7" id="KW-0961">Cell wall biogenesis/degradation</keyword>
<dbReference type="GO" id="GO:0051301">
    <property type="term" value="P:cell division"/>
    <property type="evidence" value="ECO:0007669"/>
    <property type="project" value="UniProtKB-KW"/>
</dbReference>
<dbReference type="GO" id="GO:0008360">
    <property type="term" value="P:regulation of cell shape"/>
    <property type="evidence" value="ECO:0007669"/>
    <property type="project" value="UniProtKB-KW"/>
</dbReference>
<comment type="caution">
    <text evidence="10">The sequence shown here is derived from an EMBL/GenBank/DDBJ whole genome shotgun (WGS) entry which is preliminary data.</text>
</comment>
<dbReference type="InterPro" id="IPR036615">
    <property type="entry name" value="Mur_ligase_C_dom_sf"/>
</dbReference>
<comment type="function">
    <text evidence="7">Cell wall formation. Catalyzes the addition of glutamate to the nucleotide precursor UDP-N-acetylmuramoyl-L-alanine (UMA).</text>
</comment>
<dbReference type="GO" id="GO:0005524">
    <property type="term" value="F:ATP binding"/>
    <property type="evidence" value="ECO:0007669"/>
    <property type="project" value="UniProtKB-UniRule"/>
</dbReference>
<evidence type="ECO:0000313" key="11">
    <source>
        <dbReference type="Proteomes" id="UP000176450"/>
    </source>
</evidence>
<evidence type="ECO:0000259" key="9">
    <source>
        <dbReference type="Pfam" id="PF08245"/>
    </source>
</evidence>
<proteinExistence type="inferred from homology"/>
<protein>
    <recommendedName>
        <fullName evidence="7">UDP-N-acetylmuramoylalanine--D-glutamate ligase</fullName>
        <ecNumber evidence="7">6.3.2.9</ecNumber>
    </recommendedName>
    <alternativeName>
        <fullName evidence="7">D-glutamic acid-adding enzyme</fullName>
    </alternativeName>
    <alternativeName>
        <fullName evidence="7">UDP-N-acetylmuramoyl-L-alanyl-D-glutamate synthetase</fullName>
    </alternativeName>
</protein>
<keyword evidence="5 7" id="KW-0547">Nucleotide-binding</keyword>
<accession>A0A1F6B3V2</accession>
<evidence type="ECO:0000256" key="1">
    <source>
        <dbReference type="ARBA" id="ARBA00004496"/>
    </source>
</evidence>
<dbReference type="InterPro" id="IPR004101">
    <property type="entry name" value="Mur_ligase_C"/>
</dbReference>
<evidence type="ECO:0000256" key="2">
    <source>
        <dbReference type="ARBA" id="ARBA00004752"/>
    </source>
</evidence>
<feature type="domain" description="Mur ligase C-terminal" evidence="8">
    <location>
        <begin position="267"/>
        <end position="381"/>
    </location>
</feature>
<name>A0A1F6B3V2_9BACT</name>
<keyword evidence="7" id="KW-0132">Cell division</keyword>
<keyword evidence="7" id="KW-0573">Peptidoglycan synthesis</keyword>
<dbReference type="InterPro" id="IPR036565">
    <property type="entry name" value="Mur-like_cat_sf"/>
</dbReference>
<feature type="binding site" evidence="7">
    <location>
        <begin position="92"/>
        <end position="98"/>
    </location>
    <ligand>
        <name>ATP</name>
        <dbReference type="ChEBI" id="CHEBI:30616"/>
    </ligand>
</feature>
<evidence type="ECO:0000313" key="10">
    <source>
        <dbReference type="EMBL" id="OGG31624.1"/>
    </source>
</evidence>
<dbReference type="PANTHER" id="PTHR43692:SF1">
    <property type="entry name" value="UDP-N-ACETYLMURAMOYLALANINE--D-GLUTAMATE LIGASE"/>
    <property type="match status" value="1"/>
</dbReference>
<evidence type="ECO:0000256" key="6">
    <source>
        <dbReference type="ARBA" id="ARBA00022840"/>
    </source>
</evidence>
<reference evidence="10 11" key="1">
    <citation type="journal article" date="2016" name="Nat. Commun.">
        <title>Thousands of microbial genomes shed light on interconnected biogeochemical processes in an aquifer system.</title>
        <authorList>
            <person name="Anantharaman K."/>
            <person name="Brown C.T."/>
            <person name="Hug L.A."/>
            <person name="Sharon I."/>
            <person name="Castelle C.J."/>
            <person name="Probst A.J."/>
            <person name="Thomas B.C."/>
            <person name="Singh A."/>
            <person name="Wilkins M.J."/>
            <person name="Karaoz U."/>
            <person name="Brodie E.L."/>
            <person name="Williams K.H."/>
            <person name="Hubbard S.S."/>
            <person name="Banfield J.F."/>
        </authorList>
    </citation>
    <scope>NUCLEOTIDE SEQUENCE [LARGE SCALE GENOMIC DNA]</scope>
</reference>
<dbReference type="AlphaFoldDB" id="A0A1F6B3V2"/>
<dbReference type="EMBL" id="MFJX01000001">
    <property type="protein sequence ID" value="OGG31624.1"/>
    <property type="molecule type" value="Genomic_DNA"/>
</dbReference>
<dbReference type="InterPro" id="IPR013221">
    <property type="entry name" value="Mur_ligase_cen"/>
</dbReference>
<comment type="subcellular location">
    <subcellularLocation>
        <location evidence="1 7">Cytoplasm</location>
    </subcellularLocation>
</comment>
<dbReference type="EC" id="6.3.2.9" evidence="7"/>
<sequence length="410" mass="45758">MKLDDLANKKILIAGYGKEGKSTEEYLKQYVPTARLDIADIKDGPEYLDKQGDYDLVVKSPGIHKRYIHIPYTTATNIFFANTKGVTIGVTGTKGKSTTSSLIYEILKAAGKRAHVVGNIGNPMLSELPLEKDSADIYVCELSSYQLDDVQYSPHIAVIINVFPEHQDYHGTIEEYWEAKKRIVQFSGPSDYFVYNPRFGPLQTLARETKAQAIPYIGTLPFPDGDIPLLGEHNKENVRAAVTVGTILSIEKECMHQAVGSFVPLPHRLEPVGTYNGITFYDDAISTTPESTICAIESIDNISTIFLGGLNRGYDFGELVNVLHKRNVRIVVLFPDSGDRIEQLLKKNPDDTYVILRTSNMKEAVRFAYDSAPRGTVCLLSTASPSYSVWKNFEEKGNLFQRYVKELAVQ</sequence>
<dbReference type="UniPathway" id="UPA00219"/>
<evidence type="ECO:0000256" key="5">
    <source>
        <dbReference type="ARBA" id="ARBA00022741"/>
    </source>
</evidence>
<feature type="domain" description="Mur ligase central" evidence="9">
    <location>
        <begin position="90"/>
        <end position="198"/>
    </location>
</feature>
<dbReference type="GO" id="GO:0008764">
    <property type="term" value="F:UDP-N-acetylmuramoylalanine-D-glutamate ligase activity"/>
    <property type="evidence" value="ECO:0007669"/>
    <property type="project" value="UniProtKB-UniRule"/>
</dbReference>
<comment type="catalytic activity">
    <reaction evidence="7">
        <text>UDP-N-acetyl-alpha-D-muramoyl-L-alanine + D-glutamate + ATP = UDP-N-acetyl-alpha-D-muramoyl-L-alanyl-D-glutamate + ADP + phosphate + H(+)</text>
        <dbReference type="Rhea" id="RHEA:16429"/>
        <dbReference type="ChEBI" id="CHEBI:15378"/>
        <dbReference type="ChEBI" id="CHEBI:29986"/>
        <dbReference type="ChEBI" id="CHEBI:30616"/>
        <dbReference type="ChEBI" id="CHEBI:43474"/>
        <dbReference type="ChEBI" id="CHEBI:83898"/>
        <dbReference type="ChEBI" id="CHEBI:83900"/>
        <dbReference type="ChEBI" id="CHEBI:456216"/>
        <dbReference type="EC" id="6.3.2.9"/>
    </reaction>
</comment>
<dbReference type="GO" id="GO:0005737">
    <property type="term" value="C:cytoplasm"/>
    <property type="evidence" value="ECO:0007669"/>
    <property type="project" value="UniProtKB-SubCell"/>
</dbReference>
<dbReference type="GO" id="GO:0071555">
    <property type="term" value="P:cell wall organization"/>
    <property type="evidence" value="ECO:0007669"/>
    <property type="project" value="UniProtKB-KW"/>
</dbReference>
<dbReference type="SUPFAM" id="SSF53244">
    <property type="entry name" value="MurD-like peptide ligases, peptide-binding domain"/>
    <property type="match status" value="1"/>
</dbReference>
<dbReference type="Pfam" id="PF08245">
    <property type="entry name" value="Mur_ligase_M"/>
    <property type="match status" value="1"/>
</dbReference>
<keyword evidence="6 7" id="KW-0067">ATP-binding</keyword>
<organism evidence="10 11">
    <name type="scientific">Candidatus Gottesmanbacteria bacterium RIFCSPLOWO2_01_FULL_46_9</name>
    <dbReference type="NCBI Taxonomy" id="1798394"/>
    <lineage>
        <taxon>Bacteria</taxon>
        <taxon>Candidatus Gottesmaniibacteriota</taxon>
    </lineage>
</organism>
<keyword evidence="7" id="KW-0133">Cell shape</keyword>
<comment type="pathway">
    <text evidence="2 7">Cell wall biogenesis; peptidoglycan biosynthesis.</text>
</comment>
<dbReference type="InterPro" id="IPR005762">
    <property type="entry name" value="MurD"/>
</dbReference>
<evidence type="ECO:0000256" key="4">
    <source>
        <dbReference type="ARBA" id="ARBA00022598"/>
    </source>
</evidence>
<comment type="similarity">
    <text evidence="7">Belongs to the MurCDEF family.</text>
</comment>
<keyword evidence="7" id="KW-0131">Cell cycle</keyword>
<keyword evidence="4 7" id="KW-0436">Ligase</keyword>
<dbReference type="Pfam" id="PF02875">
    <property type="entry name" value="Mur_ligase_C"/>
    <property type="match status" value="1"/>
</dbReference>